<dbReference type="PROSITE" id="PS50294">
    <property type="entry name" value="WD_REPEATS_REGION"/>
    <property type="match status" value="2"/>
</dbReference>
<accession>A0A2J6PF21</accession>
<dbReference type="SMART" id="SM00320">
    <property type="entry name" value="WD40"/>
    <property type="match status" value="9"/>
</dbReference>
<evidence type="ECO:0000256" key="2">
    <source>
        <dbReference type="ARBA" id="ARBA00022490"/>
    </source>
</evidence>
<dbReference type="InterPro" id="IPR051973">
    <property type="entry name" value="tRNA_Anticodon_Mtase-Reg"/>
</dbReference>
<comment type="subcellular location">
    <subcellularLocation>
        <location evidence="1">Cytoplasm</location>
    </subcellularLocation>
</comment>
<dbReference type="PANTHER" id="PTHR14344">
    <property type="entry name" value="WD REPEAT PROTEIN"/>
    <property type="match status" value="1"/>
</dbReference>
<feature type="compositionally biased region" description="Basic and acidic residues" evidence="8">
    <location>
        <begin position="455"/>
        <end position="465"/>
    </location>
</feature>
<dbReference type="GO" id="GO:0005737">
    <property type="term" value="C:cytoplasm"/>
    <property type="evidence" value="ECO:0007669"/>
    <property type="project" value="UniProtKB-SubCell"/>
</dbReference>
<dbReference type="Proteomes" id="UP000235672">
    <property type="component" value="Unassembled WGS sequence"/>
</dbReference>
<comment type="similarity">
    <text evidence="6">Belongs to the WD repeat WDR6 family.</text>
</comment>
<dbReference type="Pfam" id="PF00400">
    <property type="entry name" value="WD40"/>
    <property type="match status" value="2"/>
</dbReference>
<dbReference type="STRING" id="1745343.A0A2J6PF21"/>
<keyword evidence="4" id="KW-0819">tRNA processing</keyword>
<evidence type="ECO:0000256" key="4">
    <source>
        <dbReference type="ARBA" id="ARBA00022694"/>
    </source>
</evidence>
<dbReference type="InterPro" id="IPR001680">
    <property type="entry name" value="WD40_rpt"/>
</dbReference>
<proteinExistence type="inferred from homology"/>
<dbReference type="InterPro" id="IPR036322">
    <property type="entry name" value="WD40_repeat_dom_sf"/>
</dbReference>
<name>A0A2J6PF21_9HELO</name>
<sequence length="1175" mass="127632">MSIKHDHLLNPITALQFYHTRTGSFLILAGEGSFLKILDAQEARLLHQCEIFHGQIIHGIAVRDVVDDALGLQVVIWGGSSLNLLSAQELDQILDQNVSSVANAAISASDWILDVAISPFDAVSCVLVTAHNTVIRARLGHSTHAPILEALHSPSRSILYSAHLAWESPSCVMVAAGTVFGEIIVWQCSPSDEASSEASRVLFTFTGHEGSIFGVNISPPIIGSHACNRLLASCSDDRTIRIWNLSADSKDGSPAATAVRARETGFGENGTRMDPTESKNSYLAMVMGHASRIWRVRFLGDQSTPLDLSAISILSFGEDSTAQQWTLRIDSSAQTSASRTQLSARLDHLHTFAFHSGKHIWSTALQRRDSSTAIIATGGADGKISMYETKTSTCLKALESPLLDITTLSSSGKKAASDDLTLGRSWELDEILEEFALKQLVENPRLEQPSSSSVEKSEEISDSKPTKKPKAKKVLKDSFNRYAFVSENELLATTTSGRVLLCHIGSKVLWSEVTLPESGSEDLRSYAVLVGLPEIGLACLAGANGSIYVYCHQRALLKLGKVEGKVADMFTIFDSQKESFELLVTTLGGTNATLFSFDLAGPQAQLVENAVYNLPSKFVVTSAGRNNRMLVMGSRSGSLALYTTKSLESAIHIWTTPTNIPTDAIMTITSLPSSDGSRDSGSEYFLTTSRDGFYAIFLTMVVREVGNDTMVVIRQVHQSVPPFGPLIEKGWFEGNELFLYGFKGKNFVVWNETEQCEITNVECGGSHRSYAYSPVRGAGGGYFVYTKASKLYLHAHQKSSHKTVKTGGHGREIKACAVSEDQTLIATGAEDTTIRIWQYNKTLGLQTSLVCQSVIQKHSAGIQNLQWHGSEYLFSSGGNEEFFIWAVEQIPGFGIGIICEATCPDPSEERDLRVMSFDITSLSKFSDSQTGSCLLISLAYSDSTIRTYTYSKSDSFHLVGTGRYTSSCLTQIRHLHIKDDEMSMLTASTDGKLALWRAAFIPDPRGVPELVQLEVISTQRLHQSAIKSLDCLTLKQHILVATGGDDNALGISAYPISGSTPATIPTCFILRSAHAAAVTGLSFLYDPKTESGEERRIQLVSSGNDQKVIAWNVNLDNDHGKTCMARLNKTGEAFTPVADVGDVVALGLTNRVLVVGNGMEVWKIAGLKPRTGTLQ</sequence>
<gene>
    <name evidence="9" type="ORF">NA56DRAFT_638952</name>
</gene>
<dbReference type="EMBL" id="KZ613547">
    <property type="protein sequence ID" value="PMD12617.1"/>
    <property type="molecule type" value="Genomic_DNA"/>
</dbReference>
<dbReference type="GO" id="GO:0030488">
    <property type="term" value="P:tRNA methylation"/>
    <property type="evidence" value="ECO:0007669"/>
    <property type="project" value="TreeGrafter"/>
</dbReference>
<dbReference type="OrthoDB" id="5594999at2759"/>
<evidence type="ECO:0000313" key="10">
    <source>
        <dbReference type="Proteomes" id="UP000235672"/>
    </source>
</evidence>
<keyword evidence="10" id="KW-1185">Reference proteome</keyword>
<dbReference type="PROSITE" id="PS50082">
    <property type="entry name" value="WD_REPEATS_2"/>
    <property type="match status" value="2"/>
</dbReference>
<evidence type="ECO:0000313" key="9">
    <source>
        <dbReference type="EMBL" id="PMD12617.1"/>
    </source>
</evidence>
<evidence type="ECO:0000256" key="6">
    <source>
        <dbReference type="ARBA" id="ARBA00038255"/>
    </source>
</evidence>
<dbReference type="SUPFAM" id="SSF50978">
    <property type="entry name" value="WD40 repeat-like"/>
    <property type="match status" value="3"/>
</dbReference>
<keyword evidence="3 7" id="KW-0853">WD repeat</keyword>
<protein>
    <submittedName>
        <fullName evidence="9">WD40 repeat-like protein</fullName>
    </submittedName>
</protein>
<evidence type="ECO:0000256" key="1">
    <source>
        <dbReference type="ARBA" id="ARBA00004496"/>
    </source>
</evidence>
<feature type="region of interest" description="Disordered" evidence="8">
    <location>
        <begin position="446"/>
        <end position="471"/>
    </location>
</feature>
<feature type="repeat" description="WD" evidence="7">
    <location>
        <begin position="205"/>
        <end position="253"/>
    </location>
</feature>
<feature type="repeat" description="WD" evidence="7">
    <location>
        <begin position="806"/>
        <end position="847"/>
    </location>
</feature>
<evidence type="ECO:0000256" key="8">
    <source>
        <dbReference type="SAM" id="MobiDB-lite"/>
    </source>
</evidence>
<keyword evidence="5" id="KW-0677">Repeat</keyword>
<dbReference type="PROSITE" id="PS00678">
    <property type="entry name" value="WD_REPEATS_1"/>
    <property type="match status" value="1"/>
</dbReference>
<dbReference type="InterPro" id="IPR015943">
    <property type="entry name" value="WD40/YVTN_repeat-like_dom_sf"/>
</dbReference>
<keyword evidence="2" id="KW-0963">Cytoplasm</keyword>
<reference evidence="9 10" key="1">
    <citation type="submission" date="2016-05" db="EMBL/GenBank/DDBJ databases">
        <title>A degradative enzymes factory behind the ericoid mycorrhizal symbiosis.</title>
        <authorList>
            <consortium name="DOE Joint Genome Institute"/>
            <person name="Martino E."/>
            <person name="Morin E."/>
            <person name="Grelet G."/>
            <person name="Kuo A."/>
            <person name="Kohler A."/>
            <person name="Daghino S."/>
            <person name="Barry K."/>
            <person name="Choi C."/>
            <person name="Cichocki N."/>
            <person name="Clum A."/>
            <person name="Copeland A."/>
            <person name="Hainaut M."/>
            <person name="Haridas S."/>
            <person name="Labutti K."/>
            <person name="Lindquist E."/>
            <person name="Lipzen A."/>
            <person name="Khouja H.-R."/>
            <person name="Murat C."/>
            <person name="Ohm R."/>
            <person name="Olson A."/>
            <person name="Spatafora J."/>
            <person name="Veneault-Fourrey C."/>
            <person name="Henrissat B."/>
            <person name="Grigoriev I."/>
            <person name="Martin F."/>
            <person name="Perotto S."/>
        </authorList>
    </citation>
    <scope>NUCLEOTIDE SEQUENCE [LARGE SCALE GENOMIC DNA]</scope>
    <source>
        <strain evidence="9 10">UAMH 7357</strain>
    </source>
</reference>
<dbReference type="PANTHER" id="PTHR14344:SF3">
    <property type="entry name" value="WD REPEAT-CONTAINING PROTEIN 6"/>
    <property type="match status" value="1"/>
</dbReference>
<organism evidence="9 10">
    <name type="scientific">Hyaloscypha hepaticicola</name>
    <dbReference type="NCBI Taxonomy" id="2082293"/>
    <lineage>
        <taxon>Eukaryota</taxon>
        <taxon>Fungi</taxon>
        <taxon>Dikarya</taxon>
        <taxon>Ascomycota</taxon>
        <taxon>Pezizomycotina</taxon>
        <taxon>Leotiomycetes</taxon>
        <taxon>Helotiales</taxon>
        <taxon>Hyaloscyphaceae</taxon>
        <taxon>Hyaloscypha</taxon>
    </lineage>
</organism>
<evidence type="ECO:0000256" key="5">
    <source>
        <dbReference type="ARBA" id="ARBA00022737"/>
    </source>
</evidence>
<evidence type="ECO:0000256" key="3">
    <source>
        <dbReference type="ARBA" id="ARBA00022574"/>
    </source>
</evidence>
<dbReference type="AlphaFoldDB" id="A0A2J6PF21"/>
<dbReference type="Gene3D" id="2.130.10.10">
    <property type="entry name" value="YVTN repeat-like/Quinoprotein amine dehydrogenase"/>
    <property type="match status" value="4"/>
</dbReference>
<dbReference type="InterPro" id="IPR019775">
    <property type="entry name" value="WD40_repeat_CS"/>
</dbReference>
<evidence type="ECO:0000256" key="7">
    <source>
        <dbReference type="PROSITE-ProRule" id="PRU00221"/>
    </source>
</evidence>